<evidence type="ECO:0000256" key="2">
    <source>
        <dbReference type="SAM" id="SignalP"/>
    </source>
</evidence>
<keyword evidence="5" id="KW-1185">Reference proteome</keyword>
<name>A0AAE3IS10_9BACT</name>
<evidence type="ECO:0000259" key="3">
    <source>
        <dbReference type="Pfam" id="PF13505"/>
    </source>
</evidence>
<dbReference type="AlphaFoldDB" id="A0AAE3IS10"/>
<gene>
    <name evidence="4" type="ORF">OD355_09315</name>
</gene>
<protein>
    <submittedName>
        <fullName evidence="4">Outer membrane beta-barrel protein</fullName>
    </submittedName>
</protein>
<comment type="caution">
    <text evidence="4">The sequence shown here is derived from an EMBL/GenBank/DDBJ whole genome shotgun (WGS) entry which is preliminary data.</text>
</comment>
<reference evidence="4" key="1">
    <citation type="submission" date="2022-10" db="EMBL/GenBank/DDBJ databases">
        <authorList>
            <person name="Kim H.S."/>
            <person name="Kim J.-S."/>
            <person name="Suh M.K."/>
            <person name="Eom M.K."/>
            <person name="Lee J.-S."/>
        </authorList>
    </citation>
    <scope>NUCLEOTIDE SEQUENCE</scope>
    <source>
        <strain evidence="4">LIP-5</strain>
    </source>
</reference>
<feature type="signal peptide" evidence="2">
    <location>
        <begin position="1"/>
        <end position="23"/>
    </location>
</feature>
<organism evidence="4 5">
    <name type="scientific">Haoranjiania flava</name>
    <dbReference type="NCBI Taxonomy" id="1856322"/>
    <lineage>
        <taxon>Bacteria</taxon>
        <taxon>Pseudomonadati</taxon>
        <taxon>Bacteroidota</taxon>
        <taxon>Chitinophagia</taxon>
        <taxon>Chitinophagales</taxon>
        <taxon>Chitinophagaceae</taxon>
        <taxon>Haoranjiania</taxon>
    </lineage>
</organism>
<proteinExistence type="predicted"/>
<evidence type="ECO:0000256" key="1">
    <source>
        <dbReference type="ARBA" id="ARBA00022729"/>
    </source>
</evidence>
<accession>A0AAE3IS10</accession>
<feature type="chain" id="PRO_5042274977" evidence="2">
    <location>
        <begin position="24"/>
        <end position="192"/>
    </location>
</feature>
<evidence type="ECO:0000313" key="4">
    <source>
        <dbReference type="EMBL" id="MCU7694712.1"/>
    </source>
</evidence>
<dbReference type="InterPro" id="IPR027385">
    <property type="entry name" value="Beta-barrel_OMP"/>
</dbReference>
<dbReference type="RefSeq" id="WP_263038197.1">
    <property type="nucleotide sequence ID" value="NZ_JAOTPL010000012.1"/>
</dbReference>
<evidence type="ECO:0000313" key="5">
    <source>
        <dbReference type="Proteomes" id="UP001209317"/>
    </source>
</evidence>
<feature type="domain" description="Outer membrane protein beta-barrel" evidence="3">
    <location>
        <begin position="9"/>
        <end position="186"/>
    </location>
</feature>
<dbReference type="Proteomes" id="UP001209317">
    <property type="component" value="Unassembled WGS sequence"/>
</dbReference>
<dbReference type="EMBL" id="JAOTPL010000012">
    <property type="protein sequence ID" value="MCU7694712.1"/>
    <property type="molecule type" value="Genomic_DNA"/>
</dbReference>
<keyword evidence="1 2" id="KW-0732">Signal</keyword>
<sequence>MKKTFLALSVLVGGLFAANNAQAQMVPGSELSIGISPMLPVGDLSKTQTFGVGGDLQYGYNFDESIGLTLSAGYNQFFGKKENNTEYKNFGAVPIKAGVKYGIGSFYIHPQLGVSIPTTETKVAGVTGKYQPGFAYGIGLGTNVAGFDLSLRYEAADHKYKISSSSASATSNDKLNAGFVGLRLGYTLPVGR</sequence>
<dbReference type="InterPro" id="IPR011250">
    <property type="entry name" value="OMP/PagP_B-barrel"/>
</dbReference>
<dbReference type="SUPFAM" id="SSF56925">
    <property type="entry name" value="OMPA-like"/>
    <property type="match status" value="1"/>
</dbReference>
<dbReference type="Pfam" id="PF13505">
    <property type="entry name" value="OMP_b-brl"/>
    <property type="match status" value="1"/>
</dbReference>